<dbReference type="Proteomes" id="UP000009168">
    <property type="component" value="Unassembled WGS sequence"/>
</dbReference>
<evidence type="ECO:0000313" key="3">
    <source>
        <dbReference type="Proteomes" id="UP000009168"/>
    </source>
</evidence>
<dbReference type="KEGG" id="tet:TTHERM_00190729"/>
<dbReference type="GeneID" id="7846734"/>
<feature type="transmembrane region" description="Helical" evidence="1">
    <location>
        <begin position="61"/>
        <end position="78"/>
    </location>
</feature>
<name>A4VDT3_TETTS</name>
<keyword evidence="1" id="KW-0472">Membrane</keyword>
<accession>A4VDT3</accession>
<keyword evidence="3" id="KW-1185">Reference proteome</keyword>
<protein>
    <submittedName>
        <fullName evidence="2">Transmembrane protein, putative</fullName>
    </submittedName>
</protein>
<reference evidence="3" key="1">
    <citation type="journal article" date="2006" name="PLoS Biol.">
        <title>Macronuclear genome sequence of the ciliate Tetrahymena thermophila, a model eukaryote.</title>
        <authorList>
            <person name="Eisen J.A."/>
            <person name="Coyne R.S."/>
            <person name="Wu M."/>
            <person name="Wu D."/>
            <person name="Thiagarajan M."/>
            <person name="Wortman J.R."/>
            <person name="Badger J.H."/>
            <person name="Ren Q."/>
            <person name="Amedeo P."/>
            <person name="Jones K.M."/>
            <person name="Tallon L.J."/>
            <person name="Delcher A.L."/>
            <person name="Salzberg S.L."/>
            <person name="Silva J.C."/>
            <person name="Haas B.J."/>
            <person name="Majoros W.H."/>
            <person name="Farzad M."/>
            <person name="Carlton J.M."/>
            <person name="Smith R.K. Jr."/>
            <person name="Garg J."/>
            <person name="Pearlman R.E."/>
            <person name="Karrer K.M."/>
            <person name="Sun L."/>
            <person name="Manning G."/>
            <person name="Elde N.C."/>
            <person name="Turkewitz A.P."/>
            <person name="Asai D.J."/>
            <person name="Wilkes D.E."/>
            <person name="Wang Y."/>
            <person name="Cai H."/>
            <person name="Collins K."/>
            <person name="Stewart B.A."/>
            <person name="Lee S.R."/>
            <person name="Wilamowska K."/>
            <person name="Weinberg Z."/>
            <person name="Ruzzo W.L."/>
            <person name="Wloga D."/>
            <person name="Gaertig J."/>
            <person name="Frankel J."/>
            <person name="Tsao C.-C."/>
            <person name="Gorovsky M.A."/>
            <person name="Keeling P.J."/>
            <person name="Waller R.F."/>
            <person name="Patron N.J."/>
            <person name="Cherry J.M."/>
            <person name="Stover N.A."/>
            <person name="Krieger C.J."/>
            <person name="del Toro C."/>
            <person name="Ryder H.F."/>
            <person name="Williamson S.C."/>
            <person name="Barbeau R.A."/>
            <person name="Hamilton E.P."/>
            <person name="Orias E."/>
        </authorList>
    </citation>
    <scope>NUCLEOTIDE SEQUENCE [LARGE SCALE GENOMIC DNA]</scope>
    <source>
        <strain evidence="3">SB210</strain>
    </source>
</reference>
<gene>
    <name evidence="2" type="ORF">TTHERM_00190729</name>
</gene>
<keyword evidence="1" id="KW-1133">Transmembrane helix</keyword>
<dbReference type="InParanoid" id="A4VDT3"/>
<proteinExistence type="predicted"/>
<dbReference type="HOGENOM" id="CLU_2089686_0_0_1"/>
<dbReference type="AlphaFoldDB" id="A4VDT3"/>
<dbReference type="RefSeq" id="XP_001470820.1">
    <property type="nucleotide sequence ID" value="XM_001470770.1"/>
</dbReference>
<organism evidence="2 3">
    <name type="scientific">Tetrahymena thermophila (strain SB210)</name>
    <dbReference type="NCBI Taxonomy" id="312017"/>
    <lineage>
        <taxon>Eukaryota</taxon>
        <taxon>Sar</taxon>
        <taxon>Alveolata</taxon>
        <taxon>Ciliophora</taxon>
        <taxon>Intramacronucleata</taxon>
        <taxon>Oligohymenophorea</taxon>
        <taxon>Hymenostomatida</taxon>
        <taxon>Tetrahymenina</taxon>
        <taxon>Tetrahymenidae</taxon>
        <taxon>Tetrahymena</taxon>
    </lineage>
</organism>
<evidence type="ECO:0000256" key="1">
    <source>
        <dbReference type="SAM" id="Phobius"/>
    </source>
</evidence>
<sequence>MIKRQVFIYLFWQVGRQVGRCFQLSYQLLISWLQILTLFQLDKWIFIFQKQIGGRGSDYENIWFCCYLFIQLVSQYIFQISQYINYICVCFLSFLLWQFKIVSFFMDGWKKGRKEFL</sequence>
<keyword evidence="1 2" id="KW-0812">Transmembrane</keyword>
<evidence type="ECO:0000313" key="2">
    <source>
        <dbReference type="EMBL" id="EDK31692.1"/>
    </source>
</evidence>
<feature type="transmembrane region" description="Helical" evidence="1">
    <location>
        <begin position="84"/>
        <end position="106"/>
    </location>
</feature>
<dbReference type="EMBL" id="GG662693">
    <property type="protein sequence ID" value="EDK31692.1"/>
    <property type="molecule type" value="Genomic_DNA"/>
</dbReference>